<keyword evidence="1" id="KW-0175">Coiled coil</keyword>
<dbReference type="RefSeq" id="XP_016970127.2">
    <property type="nucleotide sequence ID" value="XM_017114638.2"/>
</dbReference>
<name>A0A6P4DXB3_DRORH</name>
<sequence length="229" mass="26293">MLKLPSIVFCCLLLQRPFVESRGNSRAKQCGDFCLAALHPLIDDSSNIRNRLDGIEAGQSVLKDSCGRTTSQEDLWEGLQKGLREIQAKMDAQFLVLQTRLESCKIKTRSREPFRALKIAADANDILKSQLKIKDDLINEKDEQIKIKEDLINKKDEHIKIKEDLIKNIDEQNKIKEDLINKKDEQIRIKEDLINKKDIQIRKIINENRDLRIHVDESSGSGDGSVDYI</sequence>
<dbReference type="AlphaFoldDB" id="A0A6P4DXB3"/>
<protein>
    <submittedName>
        <fullName evidence="3">Uncharacterized protein LOC108037965</fullName>
    </submittedName>
</protein>
<reference evidence="3" key="1">
    <citation type="submission" date="2025-08" db="UniProtKB">
        <authorList>
            <consortium name="RefSeq"/>
        </authorList>
    </citation>
    <scope>IDENTIFICATION</scope>
</reference>
<evidence type="ECO:0000313" key="3">
    <source>
        <dbReference type="RefSeq" id="XP_016970127.1"/>
    </source>
</evidence>
<feature type="coiled-coil region" evidence="1">
    <location>
        <begin position="134"/>
        <end position="196"/>
    </location>
</feature>
<organism evidence="3">
    <name type="scientific">Drosophila rhopaloa</name>
    <name type="common">Fruit fly</name>
    <dbReference type="NCBI Taxonomy" id="1041015"/>
    <lineage>
        <taxon>Eukaryota</taxon>
        <taxon>Metazoa</taxon>
        <taxon>Ecdysozoa</taxon>
        <taxon>Arthropoda</taxon>
        <taxon>Hexapoda</taxon>
        <taxon>Insecta</taxon>
        <taxon>Pterygota</taxon>
        <taxon>Neoptera</taxon>
        <taxon>Endopterygota</taxon>
        <taxon>Diptera</taxon>
        <taxon>Brachycera</taxon>
        <taxon>Muscomorpha</taxon>
        <taxon>Ephydroidea</taxon>
        <taxon>Drosophilidae</taxon>
        <taxon>Drosophila</taxon>
        <taxon>Sophophora</taxon>
    </lineage>
</organism>
<proteinExistence type="predicted"/>
<gene>
    <name evidence="3" type="primary">LOC108037965</name>
</gene>
<feature type="chain" id="PRO_5028266619" evidence="2">
    <location>
        <begin position="22"/>
        <end position="229"/>
    </location>
</feature>
<feature type="signal peptide" evidence="2">
    <location>
        <begin position="1"/>
        <end position="21"/>
    </location>
</feature>
<accession>A0A6P4DXB3</accession>
<evidence type="ECO:0000256" key="2">
    <source>
        <dbReference type="SAM" id="SignalP"/>
    </source>
</evidence>
<evidence type="ECO:0000256" key="1">
    <source>
        <dbReference type="SAM" id="Coils"/>
    </source>
</evidence>
<dbReference type="RefSeq" id="XP_016970127.1">
    <property type="nucleotide sequence ID" value="XM_017114638.1"/>
</dbReference>
<dbReference type="GeneID" id="108037965"/>
<keyword evidence="2" id="KW-0732">Signal</keyword>